<evidence type="ECO:0000256" key="5">
    <source>
        <dbReference type="ARBA" id="ARBA00013023"/>
    </source>
</evidence>
<dbReference type="InterPro" id="IPR001645">
    <property type="entry name" value="Folylpolyglutamate_synth"/>
</dbReference>
<feature type="domain" description="Mur ligase central" evidence="23">
    <location>
        <begin position="49"/>
        <end position="199"/>
    </location>
</feature>
<evidence type="ECO:0000259" key="22">
    <source>
        <dbReference type="Pfam" id="PF02875"/>
    </source>
</evidence>
<evidence type="ECO:0000256" key="20">
    <source>
        <dbReference type="ARBA" id="ARBA00049161"/>
    </source>
</evidence>
<comment type="function">
    <text evidence="1">Functions in two distinct reactions of the de novo folate biosynthetic pathway. Catalyzes the addition of a glutamate residue to dihydropteroate (7,8-dihydropteroate or H2Pte) to form dihydrofolate (7,8-dihydrofolate monoglutamate or H2Pte-Glu). Also catalyzes successive additions of L-glutamate to tetrahydrofolate or 10-formyltetrahydrofolate or 5,10-methylenetetrahydrofolate, leading to folylpolyglutamate derivatives.</text>
</comment>
<evidence type="ECO:0000256" key="12">
    <source>
        <dbReference type="ARBA" id="ARBA00022842"/>
    </source>
</evidence>
<comment type="catalytic activity">
    <reaction evidence="19">
        <text>(6R)-5,10-methylenetetrahydrofolyl-(gamma-L-Glu)(n) + L-glutamate + ATP = (6R)-5,10-methylenetetrahydrofolyl-(gamma-L-Glu)(n+1) + ADP + phosphate + H(+)</text>
        <dbReference type="Rhea" id="RHEA:51912"/>
        <dbReference type="Rhea" id="RHEA-COMP:13257"/>
        <dbReference type="Rhea" id="RHEA-COMP:13258"/>
        <dbReference type="ChEBI" id="CHEBI:15378"/>
        <dbReference type="ChEBI" id="CHEBI:29985"/>
        <dbReference type="ChEBI" id="CHEBI:30616"/>
        <dbReference type="ChEBI" id="CHEBI:43474"/>
        <dbReference type="ChEBI" id="CHEBI:136572"/>
        <dbReference type="ChEBI" id="CHEBI:456216"/>
        <dbReference type="EC" id="6.3.2.17"/>
    </reaction>
</comment>
<dbReference type="PANTHER" id="PTHR11136:SF0">
    <property type="entry name" value="DIHYDROFOLATE SYNTHETASE-RELATED"/>
    <property type="match status" value="1"/>
</dbReference>
<evidence type="ECO:0000256" key="3">
    <source>
        <dbReference type="ARBA" id="ARBA00005150"/>
    </source>
</evidence>
<dbReference type="STRING" id="657387.BH688_02735"/>
<comment type="pathway">
    <text evidence="3">Cofactor biosynthesis; tetrahydrofolylpolyglutamate biosynthesis.</text>
</comment>
<accession>A0A1S1NYG8</accession>
<dbReference type="Pfam" id="PF08245">
    <property type="entry name" value="Mur_ligase_M"/>
    <property type="match status" value="1"/>
</dbReference>
<dbReference type="PANTHER" id="PTHR11136">
    <property type="entry name" value="FOLYLPOLYGLUTAMATE SYNTHASE-RELATED"/>
    <property type="match status" value="1"/>
</dbReference>
<evidence type="ECO:0000313" key="24">
    <source>
        <dbReference type="EMBL" id="QEL10803.1"/>
    </source>
</evidence>
<dbReference type="NCBIfam" id="NF008101">
    <property type="entry name" value="PRK10846.1"/>
    <property type="match status" value="1"/>
</dbReference>
<dbReference type="UniPathway" id="UPA00077">
    <property type="reaction ID" value="UER00157"/>
</dbReference>
<evidence type="ECO:0000256" key="4">
    <source>
        <dbReference type="ARBA" id="ARBA00008276"/>
    </source>
</evidence>
<evidence type="ECO:0000256" key="10">
    <source>
        <dbReference type="ARBA" id="ARBA00022741"/>
    </source>
</evidence>
<dbReference type="InterPro" id="IPR036615">
    <property type="entry name" value="Mur_ligase_C_dom_sf"/>
</dbReference>
<feature type="domain" description="Mur ligase C-terminal" evidence="22">
    <location>
        <begin position="288"/>
        <end position="405"/>
    </location>
</feature>
<dbReference type="GO" id="GO:0008841">
    <property type="term" value="F:dihydrofolate synthase activity"/>
    <property type="evidence" value="ECO:0007669"/>
    <property type="project" value="UniProtKB-EC"/>
</dbReference>
<evidence type="ECO:0000256" key="15">
    <source>
        <dbReference type="ARBA" id="ARBA00030592"/>
    </source>
</evidence>
<dbReference type="GO" id="GO:0004326">
    <property type="term" value="F:tetrahydrofolylpolyglutamate synthase activity"/>
    <property type="evidence" value="ECO:0007669"/>
    <property type="project" value="UniProtKB-EC"/>
</dbReference>
<keyword evidence="11 21" id="KW-0067">ATP-binding</keyword>
<dbReference type="SUPFAM" id="SSF53244">
    <property type="entry name" value="MurD-like peptide ligases, peptide-binding domain"/>
    <property type="match status" value="1"/>
</dbReference>
<evidence type="ECO:0000256" key="14">
    <source>
        <dbReference type="ARBA" id="ARBA00030048"/>
    </source>
</evidence>
<dbReference type="EMBL" id="CP043420">
    <property type="protein sequence ID" value="QEL10803.1"/>
    <property type="molecule type" value="Genomic_DNA"/>
</dbReference>
<gene>
    <name evidence="24" type="primary">folC</name>
    <name evidence="24" type="ORF">FY550_06500</name>
</gene>
<dbReference type="Gene3D" id="3.90.190.20">
    <property type="entry name" value="Mur ligase, C-terminal domain"/>
    <property type="match status" value="1"/>
</dbReference>
<comment type="catalytic activity">
    <reaction evidence="17">
        <text>(6S)-5,6,7,8-tetrahydrofolyl-(gamma-L-Glu)(n) + L-glutamate + ATP = (6S)-5,6,7,8-tetrahydrofolyl-(gamma-L-Glu)(n+1) + ADP + phosphate + H(+)</text>
        <dbReference type="Rhea" id="RHEA:10580"/>
        <dbReference type="Rhea" id="RHEA-COMP:14738"/>
        <dbReference type="Rhea" id="RHEA-COMP:14740"/>
        <dbReference type="ChEBI" id="CHEBI:15378"/>
        <dbReference type="ChEBI" id="CHEBI:29985"/>
        <dbReference type="ChEBI" id="CHEBI:30616"/>
        <dbReference type="ChEBI" id="CHEBI:43474"/>
        <dbReference type="ChEBI" id="CHEBI:141005"/>
        <dbReference type="ChEBI" id="CHEBI:456216"/>
        <dbReference type="EC" id="6.3.2.17"/>
    </reaction>
</comment>
<evidence type="ECO:0000259" key="23">
    <source>
        <dbReference type="Pfam" id="PF08245"/>
    </source>
</evidence>
<dbReference type="PIRSF" id="PIRSF001563">
    <property type="entry name" value="Folylpolyglu_synth"/>
    <property type="match status" value="1"/>
</dbReference>
<evidence type="ECO:0000256" key="8">
    <source>
        <dbReference type="ARBA" id="ARBA00022598"/>
    </source>
</evidence>
<evidence type="ECO:0000256" key="6">
    <source>
        <dbReference type="ARBA" id="ARBA00013025"/>
    </source>
</evidence>
<dbReference type="OrthoDB" id="9809356at2"/>
<evidence type="ECO:0000256" key="21">
    <source>
        <dbReference type="PIRNR" id="PIRNR001563"/>
    </source>
</evidence>
<dbReference type="RefSeq" id="WP_070976904.1">
    <property type="nucleotide sequence ID" value="NZ_CP043420.1"/>
</dbReference>
<dbReference type="Gene3D" id="3.40.1190.10">
    <property type="entry name" value="Mur-like, catalytic domain"/>
    <property type="match status" value="1"/>
</dbReference>
<evidence type="ECO:0000256" key="13">
    <source>
        <dbReference type="ARBA" id="ARBA00022909"/>
    </source>
</evidence>
<dbReference type="GO" id="GO:0005524">
    <property type="term" value="F:ATP binding"/>
    <property type="evidence" value="ECO:0007669"/>
    <property type="project" value="UniProtKB-KW"/>
</dbReference>
<keyword evidence="25" id="KW-1185">Reference proteome</keyword>
<evidence type="ECO:0000256" key="16">
    <source>
        <dbReference type="ARBA" id="ARBA00032510"/>
    </source>
</evidence>
<dbReference type="SUPFAM" id="SSF53623">
    <property type="entry name" value="MurD-like peptide ligases, catalytic domain"/>
    <property type="match status" value="1"/>
</dbReference>
<comment type="similarity">
    <text evidence="4 21">Belongs to the folylpolyglutamate synthase family.</text>
</comment>
<reference evidence="24 25" key="1">
    <citation type="submission" date="2019-08" db="EMBL/GenBank/DDBJ databases">
        <title>Complete genome sequence of Kushneria sp. YCWA18, a halophilic phosphate-solubilizing bacterium isolated from Daqiao saltern in China.</title>
        <authorList>
            <person name="Du G.-X."/>
            <person name="Qu L.-Y."/>
        </authorList>
    </citation>
    <scope>NUCLEOTIDE SEQUENCE [LARGE SCALE GENOMIC DNA]</scope>
    <source>
        <strain evidence="24 25">YCWA18</strain>
    </source>
</reference>
<sequence length="423" mass="45829">MTHRTLAQWLSELERRHPVGIELGLDRVGAVFRQLGLDRFSIANRVITVAGTNGKGSTVAMIESVARAHGMTTAAYTSPHLQRFNERLTLSGQELADASWVEALEHIEQQRGNIRLTYFEMTTLAAFWLIAERRPQLAILEVGLGGRLDAVNVLDADVAVITTIAHDHAAFLGDDLAQIGREKAGIMRACRPVVLGSRDMVASVIEHANALPVAECRQLGHDFDHKAAGASGEWQWLGSDNVTPLAKLPDPGLPLDNAATALQALCDAGVELSLDAVCTGLTSVRLPGRMQWHGCWCLDVAHNPHAATHVKKRLSLRPRGRRVALLGMLSDKDIEGVVAALMPVIDEWLLISLEGPRGMTADQLAERIEPIGVPVRKRFDAAADGLQWLRQHADEFDEALICGSFLTVGAALADIGKDGEKPA</sequence>
<evidence type="ECO:0000256" key="11">
    <source>
        <dbReference type="ARBA" id="ARBA00022840"/>
    </source>
</evidence>
<evidence type="ECO:0000256" key="17">
    <source>
        <dbReference type="ARBA" id="ARBA00047493"/>
    </source>
</evidence>
<dbReference type="GO" id="GO:0046654">
    <property type="term" value="P:tetrahydrofolate biosynthetic process"/>
    <property type="evidence" value="ECO:0007669"/>
    <property type="project" value="UniProtKB-UniPathway"/>
</dbReference>
<evidence type="ECO:0000256" key="2">
    <source>
        <dbReference type="ARBA" id="ARBA00004799"/>
    </source>
</evidence>
<comment type="pathway">
    <text evidence="2">Cofactor biosynthesis; tetrahydrofolate biosynthesis; 7,8-dihydrofolate from 2-amino-4-hydroxy-6-hydroxymethyl-7,8-dihydropteridine diphosphate and 4-aminobenzoate: step 2/2.</text>
</comment>
<proteinExistence type="inferred from homology"/>
<evidence type="ECO:0000256" key="18">
    <source>
        <dbReference type="ARBA" id="ARBA00047808"/>
    </source>
</evidence>
<comment type="catalytic activity">
    <reaction evidence="20">
        <text>7,8-dihydropteroate + L-glutamate + ATP = 7,8-dihydrofolate + ADP + phosphate + H(+)</text>
        <dbReference type="Rhea" id="RHEA:23584"/>
        <dbReference type="ChEBI" id="CHEBI:15378"/>
        <dbReference type="ChEBI" id="CHEBI:17839"/>
        <dbReference type="ChEBI" id="CHEBI:29985"/>
        <dbReference type="ChEBI" id="CHEBI:30616"/>
        <dbReference type="ChEBI" id="CHEBI:43474"/>
        <dbReference type="ChEBI" id="CHEBI:57451"/>
        <dbReference type="ChEBI" id="CHEBI:456216"/>
        <dbReference type="EC" id="6.3.2.12"/>
    </reaction>
</comment>
<keyword evidence="10 21" id="KW-0547">Nucleotide-binding</keyword>
<dbReference type="InterPro" id="IPR036565">
    <property type="entry name" value="Mur-like_cat_sf"/>
</dbReference>
<keyword evidence="12" id="KW-0460">Magnesium</keyword>
<dbReference type="EC" id="6.3.2.12" evidence="5"/>
<evidence type="ECO:0000256" key="9">
    <source>
        <dbReference type="ARBA" id="ARBA00022723"/>
    </source>
</evidence>
<dbReference type="AlphaFoldDB" id="A0A1S1NYG8"/>
<dbReference type="EC" id="6.3.2.17" evidence="6"/>
<dbReference type="InterPro" id="IPR004101">
    <property type="entry name" value="Mur_ligase_C"/>
</dbReference>
<dbReference type="KEGG" id="kuy:FY550_06500"/>
<keyword evidence="9" id="KW-0479">Metal-binding</keyword>
<protein>
    <recommendedName>
        <fullName evidence="7">Dihydrofolate synthase/folylpolyglutamate synthase</fullName>
        <ecNumber evidence="5">6.3.2.12</ecNumber>
        <ecNumber evidence="6">6.3.2.17</ecNumber>
    </recommendedName>
    <alternativeName>
        <fullName evidence="16">Folylpoly-gamma-glutamate synthetase-dihydrofolate synthetase</fullName>
    </alternativeName>
    <alternativeName>
        <fullName evidence="14">Folylpolyglutamate synthetase</fullName>
    </alternativeName>
    <alternativeName>
        <fullName evidence="15">Tetrahydrofolylpolyglutamate synthase</fullName>
    </alternativeName>
</protein>
<name>A0A1S1NYG8_9GAMM</name>
<dbReference type="InterPro" id="IPR013221">
    <property type="entry name" value="Mur_ligase_cen"/>
</dbReference>
<dbReference type="NCBIfam" id="TIGR01499">
    <property type="entry name" value="folC"/>
    <property type="match status" value="1"/>
</dbReference>
<dbReference type="GO" id="GO:0005737">
    <property type="term" value="C:cytoplasm"/>
    <property type="evidence" value="ECO:0007669"/>
    <property type="project" value="TreeGrafter"/>
</dbReference>
<keyword evidence="8 21" id="KW-0436">Ligase</keyword>
<evidence type="ECO:0000256" key="1">
    <source>
        <dbReference type="ARBA" id="ARBA00002714"/>
    </source>
</evidence>
<dbReference type="Pfam" id="PF02875">
    <property type="entry name" value="Mur_ligase_C"/>
    <property type="match status" value="1"/>
</dbReference>
<keyword evidence="13" id="KW-0289">Folate biosynthesis</keyword>
<dbReference type="Proteomes" id="UP000322553">
    <property type="component" value="Chromosome"/>
</dbReference>
<dbReference type="GO" id="GO:0046872">
    <property type="term" value="F:metal ion binding"/>
    <property type="evidence" value="ECO:0007669"/>
    <property type="project" value="UniProtKB-KW"/>
</dbReference>
<evidence type="ECO:0000256" key="7">
    <source>
        <dbReference type="ARBA" id="ARBA00019357"/>
    </source>
</evidence>
<organism evidence="24 25">
    <name type="scientific">Kushneria phosphatilytica</name>
    <dbReference type="NCBI Taxonomy" id="657387"/>
    <lineage>
        <taxon>Bacteria</taxon>
        <taxon>Pseudomonadati</taxon>
        <taxon>Pseudomonadota</taxon>
        <taxon>Gammaproteobacteria</taxon>
        <taxon>Oceanospirillales</taxon>
        <taxon>Halomonadaceae</taxon>
        <taxon>Kushneria</taxon>
    </lineage>
</organism>
<comment type="catalytic activity">
    <reaction evidence="18">
        <text>10-formyltetrahydrofolyl-(gamma-L-Glu)(n) + L-glutamate + ATP = 10-formyltetrahydrofolyl-(gamma-L-Glu)(n+1) + ADP + phosphate + H(+)</text>
        <dbReference type="Rhea" id="RHEA:51904"/>
        <dbReference type="Rhea" id="RHEA-COMP:13088"/>
        <dbReference type="Rhea" id="RHEA-COMP:14300"/>
        <dbReference type="ChEBI" id="CHEBI:15378"/>
        <dbReference type="ChEBI" id="CHEBI:29985"/>
        <dbReference type="ChEBI" id="CHEBI:30616"/>
        <dbReference type="ChEBI" id="CHEBI:43474"/>
        <dbReference type="ChEBI" id="CHEBI:134413"/>
        <dbReference type="ChEBI" id="CHEBI:456216"/>
        <dbReference type="EC" id="6.3.2.17"/>
    </reaction>
</comment>
<dbReference type="GO" id="GO:0046656">
    <property type="term" value="P:folic acid biosynthetic process"/>
    <property type="evidence" value="ECO:0007669"/>
    <property type="project" value="UniProtKB-KW"/>
</dbReference>
<evidence type="ECO:0000256" key="19">
    <source>
        <dbReference type="ARBA" id="ARBA00049035"/>
    </source>
</evidence>
<evidence type="ECO:0000313" key="25">
    <source>
        <dbReference type="Proteomes" id="UP000322553"/>
    </source>
</evidence>